<dbReference type="Gene3D" id="3.30.160.60">
    <property type="entry name" value="Classic Zinc Finger"/>
    <property type="match status" value="1"/>
</dbReference>
<sequence length="337" mass="37361">MEKQEEIATDTVPSTPLSVRGVKVETKRPREEGRKRSLLSSRKGHKCSTFGCNRTFLNMQDLIHHVSIHYKPTESLQDKKFICSITGCGEMLNSMQDLMSHLKVHYKPNRYFKCENCMQHFRTHRSLFKHLHVCSDNAARSAAQKSTHGTTSSDSDPAIPAGLASRQTSVIQCVKKDAPLSLADDVPTMSAVASTSTPPGGQQSTGNSLTDQGPNSFPILDPNIFPGREPGPAQTSGAGSYLSYVNSPTHNLPQASISQRLKPFLGNQSLPASNATWKKSQGHTTHSRIVWEHTRDSYRCMLCNFSTATRDQMDKHIEIFHKNPNANKLDDIGLYLL</sequence>
<dbReference type="InterPro" id="IPR013087">
    <property type="entry name" value="Znf_C2H2_type"/>
</dbReference>
<comment type="caution">
    <text evidence="4">The sequence shown here is derived from an EMBL/GenBank/DDBJ whole genome shotgun (WGS) entry which is preliminary data.</text>
</comment>
<dbReference type="GO" id="GO:0008270">
    <property type="term" value="F:zinc ion binding"/>
    <property type="evidence" value="ECO:0007669"/>
    <property type="project" value="UniProtKB-KW"/>
</dbReference>
<dbReference type="InterPro" id="IPR039882">
    <property type="entry name" value="ZN414"/>
</dbReference>
<evidence type="ECO:0000259" key="3">
    <source>
        <dbReference type="PROSITE" id="PS50157"/>
    </source>
</evidence>
<protein>
    <recommendedName>
        <fullName evidence="3">C2H2-type domain-containing protein</fullName>
    </recommendedName>
</protein>
<feature type="region of interest" description="Disordered" evidence="2">
    <location>
        <begin position="189"/>
        <end position="215"/>
    </location>
</feature>
<evidence type="ECO:0000313" key="4">
    <source>
        <dbReference type="EMBL" id="KAG8584480.1"/>
    </source>
</evidence>
<dbReference type="Proteomes" id="UP000824782">
    <property type="component" value="Unassembled WGS sequence"/>
</dbReference>
<keyword evidence="1" id="KW-0479">Metal-binding</keyword>
<feature type="domain" description="C2H2-type" evidence="3">
    <location>
        <begin position="81"/>
        <end position="110"/>
    </location>
</feature>
<feature type="compositionally biased region" description="Basic and acidic residues" evidence="2">
    <location>
        <begin position="22"/>
        <end position="35"/>
    </location>
</feature>
<reference evidence="4" key="1">
    <citation type="thesis" date="2020" institute="ProQuest LLC" country="789 East Eisenhower Parkway, Ann Arbor, MI, USA">
        <title>Comparative Genomics and Chromosome Evolution.</title>
        <authorList>
            <person name="Mudd A.B."/>
        </authorList>
    </citation>
    <scope>NUCLEOTIDE SEQUENCE</scope>
    <source>
        <strain evidence="4">237g6f4</strain>
        <tissue evidence="4">Blood</tissue>
    </source>
</reference>
<feature type="compositionally biased region" description="Polar residues" evidence="2">
    <location>
        <begin position="191"/>
        <end position="215"/>
    </location>
</feature>
<organism evidence="4 5">
    <name type="scientific">Engystomops pustulosus</name>
    <name type="common">Tungara frog</name>
    <name type="synonym">Physalaemus pustulosus</name>
    <dbReference type="NCBI Taxonomy" id="76066"/>
    <lineage>
        <taxon>Eukaryota</taxon>
        <taxon>Metazoa</taxon>
        <taxon>Chordata</taxon>
        <taxon>Craniata</taxon>
        <taxon>Vertebrata</taxon>
        <taxon>Euteleostomi</taxon>
        <taxon>Amphibia</taxon>
        <taxon>Batrachia</taxon>
        <taxon>Anura</taxon>
        <taxon>Neobatrachia</taxon>
        <taxon>Hyloidea</taxon>
        <taxon>Leptodactylidae</taxon>
        <taxon>Leiuperinae</taxon>
        <taxon>Engystomops</taxon>
    </lineage>
</organism>
<feature type="domain" description="C2H2-type" evidence="3">
    <location>
        <begin position="45"/>
        <end position="74"/>
    </location>
</feature>
<feature type="region of interest" description="Disordered" evidence="2">
    <location>
        <begin position="1"/>
        <end position="39"/>
    </location>
</feature>
<dbReference type="PROSITE" id="PS50157">
    <property type="entry name" value="ZINC_FINGER_C2H2_2"/>
    <property type="match status" value="2"/>
</dbReference>
<proteinExistence type="predicted"/>
<keyword evidence="1" id="KW-0863">Zinc-finger</keyword>
<gene>
    <name evidence="4" type="ORF">GDO81_008840</name>
</gene>
<dbReference type="PANTHER" id="PTHR21695">
    <property type="entry name" value="ZINC FINGER PROTEIN 414"/>
    <property type="match status" value="1"/>
</dbReference>
<dbReference type="SMART" id="SM00355">
    <property type="entry name" value="ZnF_C2H2"/>
    <property type="match status" value="4"/>
</dbReference>
<evidence type="ECO:0000256" key="2">
    <source>
        <dbReference type="SAM" id="MobiDB-lite"/>
    </source>
</evidence>
<accession>A0AAV7CHD7</accession>
<keyword evidence="1" id="KW-0862">Zinc</keyword>
<dbReference type="PROSITE" id="PS00028">
    <property type="entry name" value="ZINC_FINGER_C2H2_1"/>
    <property type="match status" value="2"/>
</dbReference>
<dbReference type="PANTHER" id="PTHR21695:SF0">
    <property type="entry name" value="ZINC FINGER PROTEIN 414"/>
    <property type="match status" value="1"/>
</dbReference>
<name>A0AAV7CHD7_ENGPU</name>
<dbReference type="Pfam" id="PF15909">
    <property type="entry name" value="zf-C2H2_8"/>
    <property type="match status" value="1"/>
</dbReference>
<dbReference type="InterPro" id="IPR031799">
    <property type="entry name" value="Znf-C2H2_ribbon"/>
</dbReference>
<dbReference type="EMBL" id="WNYA01000003">
    <property type="protein sequence ID" value="KAG8584480.1"/>
    <property type="molecule type" value="Genomic_DNA"/>
</dbReference>
<dbReference type="AlphaFoldDB" id="A0AAV7CHD7"/>
<evidence type="ECO:0000256" key="1">
    <source>
        <dbReference type="PROSITE-ProRule" id="PRU00042"/>
    </source>
</evidence>
<keyword evidence="5" id="KW-1185">Reference proteome</keyword>
<evidence type="ECO:0000313" key="5">
    <source>
        <dbReference type="Proteomes" id="UP000824782"/>
    </source>
</evidence>